<feature type="domain" description="SMC hinge" evidence="1">
    <location>
        <begin position="3"/>
        <end position="29"/>
    </location>
</feature>
<name>X1GSI2_9ZZZZ</name>
<comment type="caution">
    <text evidence="2">The sequence shown here is derived from an EMBL/GenBank/DDBJ whole genome shotgun (WGS) entry which is preliminary data.</text>
</comment>
<gene>
    <name evidence="2" type="ORF">S03H2_27295</name>
</gene>
<dbReference type="Pfam" id="PF06470">
    <property type="entry name" value="SMC_hinge"/>
    <property type="match status" value="1"/>
</dbReference>
<dbReference type="GO" id="GO:0005524">
    <property type="term" value="F:ATP binding"/>
    <property type="evidence" value="ECO:0007669"/>
    <property type="project" value="InterPro"/>
</dbReference>
<organism evidence="2">
    <name type="scientific">marine sediment metagenome</name>
    <dbReference type="NCBI Taxonomy" id="412755"/>
    <lineage>
        <taxon>unclassified sequences</taxon>
        <taxon>metagenomes</taxon>
        <taxon>ecological metagenomes</taxon>
    </lineage>
</organism>
<feature type="non-terminal residue" evidence="2">
    <location>
        <position position="1"/>
    </location>
</feature>
<dbReference type="EMBL" id="BARU01016298">
    <property type="protein sequence ID" value="GAH60127.1"/>
    <property type="molecule type" value="Genomic_DNA"/>
</dbReference>
<dbReference type="AlphaFoldDB" id="X1GSI2"/>
<accession>X1GSI2</accession>
<protein>
    <recommendedName>
        <fullName evidence="1">SMC hinge domain-containing protein</fullName>
    </recommendedName>
</protein>
<evidence type="ECO:0000259" key="1">
    <source>
        <dbReference type="Pfam" id="PF06470"/>
    </source>
</evidence>
<proteinExistence type="predicted"/>
<feature type="non-terminal residue" evidence="2">
    <location>
        <position position="32"/>
    </location>
</feature>
<dbReference type="GO" id="GO:0005694">
    <property type="term" value="C:chromosome"/>
    <property type="evidence" value="ECO:0007669"/>
    <property type="project" value="InterPro"/>
</dbReference>
<dbReference type="InterPro" id="IPR010935">
    <property type="entry name" value="SMC_hinge"/>
</dbReference>
<dbReference type="GO" id="GO:0051276">
    <property type="term" value="P:chromosome organization"/>
    <property type="evidence" value="ECO:0007669"/>
    <property type="project" value="InterPro"/>
</dbReference>
<evidence type="ECO:0000313" key="2">
    <source>
        <dbReference type="EMBL" id="GAH60127.1"/>
    </source>
</evidence>
<sequence length="32" mass="3085">GRAGIAGRLADSLTVEPGYEGAVAVALDGLAD</sequence>
<reference evidence="2" key="1">
    <citation type="journal article" date="2014" name="Front. Microbiol.">
        <title>High frequency of phylogenetically diverse reductive dehalogenase-homologous genes in deep subseafloor sedimentary metagenomes.</title>
        <authorList>
            <person name="Kawai M."/>
            <person name="Futagami T."/>
            <person name="Toyoda A."/>
            <person name="Takaki Y."/>
            <person name="Nishi S."/>
            <person name="Hori S."/>
            <person name="Arai W."/>
            <person name="Tsubouchi T."/>
            <person name="Morono Y."/>
            <person name="Uchiyama I."/>
            <person name="Ito T."/>
            <person name="Fujiyama A."/>
            <person name="Inagaki F."/>
            <person name="Takami H."/>
        </authorList>
    </citation>
    <scope>NUCLEOTIDE SEQUENCE</scope>
    <source>
        <strain evidence="2">Expedition CK06-06</strain>
    </source>
</reference>